<keyword evidence="2" id="KW-0808">Transferase</keyword>
<dbReference type="GO" id="GO:0032259">
    <property type="term" value="P:methylation"/>
    <property type="evidence" value="ECO:0007669"/>
    <property type="project" value="UniProtKB-KW"/>
</dbReference>
<dbReference type="SUPFAM" id="SSF53335">
    <property type="entry name" value="S-adenosyl-L-methionine-dependent methyltransferases"/>
    <property type="match status" value="1"/>
</dbReference>
<comment type="caution">
    <text evidence="2">The sequence shown here is derived from an EMBL/GenBank/DDBJ whole genome shotgun (WGS) entry which is preliminary data.</text>
</comment>
<name>A0ABX0Y8C1_9ACTN</name>
<keyword evidence="2" id="KW-0489">Methyltransferase</keyword>
<dbReference type="PANTHER" id="PTHR45036">
    <property type="entry name" value="METHYLTRANSFERASE LIKE 7B"/>
    <property type="match status" value="1"/>
</dbReference>
<dbReference type="InterPro" id="IPR029063">
    <property type="entry name" value="SAM-dependent_MTases_sf"/>
</dbReference>
<evidence type="ECO:0000313" key="2">
    <source>
        <dbReference type="EMBL" id="NJC73519.1"/>
    </source>
</evidence>
<keyword evidence="3" id="KW-1185">Reference proteome</keyword>
<dbReference type="RefSeq" id="WP_167928423.1">
    <property type="nucleotide sequence ID" value="NZ_JAATVY010000031.1"/>
</dbReference>
<dbReference type="PANTHER" id="PTHR45036:SF1">
    <property type="entry name" value="METHYLTRANSFERASE LIKE 7A"/>
    <property type="match status" value="1"/>
</dbReference>
<accession>A0ABX0Y8C1</accession>
<feature type="domain" description="Methyltransferase type 11" evidence="1">
    <location>
        <begin position="46"/>
        <end position="139"/>
    </location>
</feature>
<protein>
    <submittedName>
        <fullName evidence="2">Methyltransferase domain-containing protein</fullName>
    </submittedName>
</protein>
<dbReference type="EMBL" id="JAATVY010000031">
    <property type="protein sequence ID" value="NJC73519.1"/>
    <property type="molecule type" value="Genomic_DNA"/>
</dbReference>
<proteinExistence type="predicted"/>
<sequence length="210" mass="22665">MTGTARARRIWERAARRYDRSMAFWERVAFAAHRGWLCGLATGHTLEVAIGTGVNIDRYPAAVRLTGFDLSHGMLRNARARAAAVGRTPALIQGDVRDLPFADASFDTVVCTLGLCGVPDPPAALREMGRVLVPGGRLLLLDHVVSTNAAVRGLQRLMETVTGRLAGEYFTRRPALLLPSAGFVVREQARFGAGLVERIHAVKVDAGALP</sequence>
<evidence type="ECO:0000259" key="1">
    <source>
        <dbReference type="Pfam" id="PF08241"/>
    </source>
</evidence>
<dbReference type="Gene3D" id="3.40.50.150">
    <property type="entry name" value="Vaccinia Virus protein VP39"/>
    <property type="match status" value="1"/>
</dbReference>
<gene>
    <name evidence="2" type="ORF">HC031_27895</name>
</gene>
<organism evidence="2 3">
    <name type="scientific">Planosporangium thailandense</name>
    <dbReference type="NCBI Taxonomy" id="765197"/>
    <lineage>
        <taxon>Bacteria</taxon>
        <taxon>Bacillati</taxon>
        <taxon>Actinomycetota</taxon>
        <taxon>Actinomycetes</taxon>
        <taxon>Micromonosporales</taxon>
        <taxon>Micromonosporaceae</taxon>
        <taxon>Planosporangium</taxon>
    </lineage>
</organism>
<evidence type="ECO:0000313" key="3">
    <source>
        <dbReference type="Proteomes" id="UP000722989"/>
    </source>
</evidence>
<dbReference type="Proteomes" id="UP000722989">
    <property type="component" value="Unassembled WGS sequence"/>
</dbReference>
<dbReference type="CDD" id="cd02440">
    <property type="entry name" value="AdoMet_MTases"/>
    <property type="match status" value="1"/>
</dbReference>
<reference evidence="2 3" key="1">
    <citation type="submission" date="2020-03" db="EMBL/GenBank/DDBJ databases">
        <title>WGS of the type strain of Planosporangium spp.</title>
        <authorList>
            <person name="Thawai C."/>
        </authorList>
    </citation>
    <scope>NUCLEOTIDE SEQUENCE [LARGE SCALE GENOMIC DNA]</scope>
    <source>
        <strain evidence="2 3">TBRC 5610</strain>
    </source>
</reference>
<dbReference type="InterPro" id="IPR052356">
    <property type="entry name" value="Thiol_S-MT"/>
</dbReference>
<dbReference type="InterPro" id="IPR013216">
    <property type="entry name" value="Methyltransf_11"/>
</dbReference>
<dbReference type="Pfam" id="PF08241">
    <property type="entry name" value="Methyltransf_11"/>
    <property type="match status" value="1"/>
</dbReference>
<dbReference type="GO" id="GO:0008168">
    <property type="term" value="F:methyltransferase activity"/>
    <property type="evidence" value="ECO:0007669"/>
    <property type="project" value="UniProtKB-KW"/>
</dbReference>